<keyword evidence="2" id="KW-0732">Signal</keyword>
<evidence type="ECO:0000313" key="3">
    <source>
        <dbReference type="EMBL" id="RKH50983.1"/>
    </source>
</evidence>
<evidence type="ECO:0000313" key="4">
    <source>
        <dbReference type="Proteomes" id="UP000267003"/>
    </source>
</evidence>
<sequence>MSLQHLALLASAALLSAQAPAPADSSTAPAPVTPAATAPATPAVTAPATPGSPGSPGSGLSLIHISEPTRHAQNSYAVF</sequence>
<feature type="non-terminal residue" evidence="3">
    <location>
        <position position="79"/>
    </location>
</feature>
<feature type="compositionally biased region" description="Low complexity" evidence="1">
    <location>
        <begin position="19"/>
        <end position="52"/>
    </location>
</feature>
<comment type="caution">
    <text evidence="3">The sequence shown here is derived from an EMBL/GenBank/DDBJ whole genome shotgun (WGS) entry which is preliminary data.</text>
</comment>
<reference evidence="4" key="1">
    <citation type="submission" date="2018-09" db="EMBL/GenBank/DDBJ databases">
        <authorList>
            <person name="Livingstone P.G."/>
            <person name="Whitworth D.E."/>
        </authorList>
    </citation>
    <scope>NUCLEOTIDE SEQUENCE [LARGE SCALE GENOMIC DNA]</scope>
    <source>
        <strain evidence="4">AB050A</strain>
    </source>
</reference>
<feature type="chain" id="PRO_5017266364" evidence="2">
    <location>
        <begin position="24"/>
        <end position="79"/>
    </location>
</feature>
<organism evidence="3 4">
    <name type="scientific">Corallococcus aberystwythensis</name>
    <dbReference type="NCBI Taxonomy" id="2316722"/>
    <lineage>
        <taxon>Bacteria</taxon>
        <taxon>Pseudomonadati</taxon>
        <taxon>Myxococcota</taxon>
        <taxon>Myxococcia</taxon>
        <taxon>Myxococcales</taxon>
        <taxon>Cystobacterineae</taxon>
        <taxon>Myxococcaceae</taxon>
        <taxon>Corallococcus</taxon>
    </lineage>
</organism>
<evidence type="ECO:0000256" key="1">
    <source>
        <dbReference type="SAM" id="MobiDB-lite"/>
    </source>
</evidence>
<accession>A0A3A8P3U9</accession>
<feature type="signal peptide" evidence="2">
    <location>
        <begin position="1"/>
        <end position="23"/>
    </location>
</feature>
<dbReference type="Proteomes" id="UP000267003">
    <property type="component" value="Unassembled WGS sequence"/>
</dbReference>
<feature type="region of interest" description="Disordered" evidence="1">
    <location>
        <begin position="19"/>
        <end position="67"/>
    </location>
</feature>
<dbReference type="AlphaFoldDB" id="A0A3A8P3U9"/>
<protein>
    <submittedName>
        <fullName evidence="3">Uncharacterized protein</fullName>
    </submittedName>
</protein>
<name>A0A3A8P3U9_9BACT</name>
<dbReference type="EMBL" id="RAWK01000495">
    <property type="protein sequence ID" value="RKH50983.1"/>
    <property type="molecule type" value="Genomic_DNA"/>
</dbReference>
<evidence type="ECO:0000256" key="2">
    <source>
        <dbReference type="SAM" id="SignalP"/>
    </source>
</evidence>
<proteinExistence type="predicted"/>
<keyword evidence="4" id="KW-1185">Reference proteome</keyword>
<gene>
    <name evidence="3" type="ORF">D7W81_40805</name>
</gene>